<reference evidence="2 3" key="1">
    <citation type="submission" date="2024-01" db="EMBL/GenBank/DDBJ databases">
        <title>A draft genome for the cacao thread blight pathogen Marasmiellus scandens.</title>
        <authorList>
            <person name="Baruah I.K."/>
            <person name="Leung J."/>
            <person name="Bukari Y."/>
            <person name="Amoako-Attah I."/>
            <person name="Meinhardt L.W."/>
            <person name="Bailey B.A."/>
            <person name="Cohen S.P."/>
        </authorList>
    </citation>
    <scope>NUCLEOTIDE SEQUENCE [LARGE SCALE GENOMIC DNA]</scope>
    <source>
        <strain evidence="2 3">GH-19</strain>
    </source>
</reference>
<proteinExistence type="predicted"/>
<feature type="compositionally biased region" description="Basic and acidic residues" evidence="1">
    <location>
        <begin position="494"/>
        <end position="522"/>
    </location>
</feature>
<sequence length="534" mass="60047">MQLPRLPFLDLSPAAILSSPTPALTSLTLPPIVDASNYKCGAPYPDRSFSSLNRYFSPCAAASSSLLDSGTATSLAFVTGETDGGSHLYDYEPPTTYGLTRPSPLWSNYPTSSGQGPTSKDLVLTLSISLLLVEKMYGPAAGRHVHSFVRLLAPMVHQVLAYSECGSGCAFLSMLYVDRVVPPHTTLSSILGDFEKSLTSIQVAMLLIRVYVLCLRLTLRSEDEQWKLEMVWLNLTYMDIQLLEQASKQIEIILDHNVVVSNSEWISFLEKRLLGVRSDPGSPLTLNASIESFSPPHSRIPAAKFREIVFQKLLEARSVQTASQAWSFLEKPNPPPLYQDLKSLLSYLTRQLPDAKADAWAFVHIYRGAQENDVGNQDWLCQRLPAFEIPDERLGLVDNFATLPPWPEVASEYQHEDTDSVSSYGYEPDDSASESSASQPRCRMGTPVPVGFWNRIFSEEDEEEEEEEGDQGEEIGYSRDEDHYPQMAEEQEREDERHYDDCVQTGRRDERTTRDSFHQDRSSLRNAILFEDFF</sequence>
<feature type="compositionally biased region" description="Acidic residues" evidence="1">
    <location>
        <begin position="459"/>
        <end position="473"/>
    </location>
</feature>
<organism evidence="2 3">
    <name type="scientific">Marasmiellus scandens</name>
    <dbReference type="NCBI Taxonomy" id="2682957"/>
    <lineage>
        <taxon>Eukaryota</taxon>
        <taxon>Fungi</taxon>
        <taxon>Dikarya</taxon>
        <taxon>Basidiomycota</taxon>
        <taxon>Agaricomycotina</taxon>
        <taxon>Agaricomycetes</taxon>
        <taxon>Agaricomycetidae</taxon>
        <taxon>Agaricales</taxon>
        <taxon>Marasmiineae</taxon>
        <taxon>Omphalotaceae</taxon>
        <taxon>Marasmiellus</taxon>
    </lineage>
</organism>
<dbReference type="Proteomes" id="UP001498398">
    <property type="component" value="Unassembled WGS sequence"/>
</dbReference>
<accession>A0ABR1IM01</accession>
<dbReference type="EMBL" id="JBANRG010000097">
    <property type="protein sequence ID" value="KAK7436177.1"/>
    <property type="molecule type" value="Genomic_DNA"/>
</dbReference>
<comment type="caution">
    <text evidence="2">The sequence shown here is derived from an EMBL/GenBank/DDBJ whole genome shotgun (WGS) entry which is preliminary data.</text>
</comment>
<name>A0ABR1IM01_9AGAR</name>
<evidence type="ECO:0000313" key="2">
    <source>
        <dbReference type="EMBL" id="KAK7436177.1"/>
    </source>
</evidence>
<evidence type="ECO:0000256" key="1">
    <source>
        <dbReference type="SAM" id="MobiDB-lite"/>
    </source>
</evidence>
<evidence type="ECO:0000313" key="3">
    <source>
        <dbReference type="Proteomes" id="UP001498398"/>
    </source>
</evidence>
<keyword evidence="3" id="KW-1185">Reference proteome</keyword>
<gene>
    <name evidence="2" type="ORF">VKT23_019253</name>
</gene>
<feature type="region of interest" description="Disordered" evidence="1">
    <location>
        <begin position="459"/>
        <end position="522"/>
    </location>
</feature>
<protein>
    <submittedName>
        <fullName evidence="2">Uncharacterized protein</fullName>
    </submittedName>
</protein>
<feature type="region of interest" description="Disordered" evidence="1">
    <location>
        <begin position="411"/>
        <end position="446"/>
    </location>
</feature>